<comment type="caution">
    <text evidence="1">The sequence shown here is derived from an EMBL/GenBank/DDBJ whole genome shotgun (WGS) entry which is preliminary data.</text>
</comment>
<dbReference type="PANTHER" id="PTHR37804:SF1">
    <property type="entry name" value="CDAA REGULATORY PROTEIN CDAR"/>
    <property type="match status" value="1"/>
</dbReference>
<proteinExistence type="predicted"/>
<reference evidence="1 2" key="1">
    <citation type="submission" date="2021-01" db="EMBL/GenBank/DDBJ databases">
        <title>Genomic Encyclopedia of Type Strains, Phase IV (KMG-IV): sequencing the most valuable type-strain genomes for metagenomic binning, comparative biology and taxonomic classification.</title>
        <authorList>
            <person name="Goeker M."/>
        </authorList>
    </citation>
    <scope>NUCLEOTIDE SEQUENCE [LARGE SCALE GENOMIC DNA]</scope>
    <source>
        <strain evidence="1 2">DSM 24834</strain>
    </source>
</reference>
<keyword evidence="2" id="KW-1185">Reference proteome</keyword>
<sequence length="427" mass="47665">MDKFMESRWFMRIVGLTLALLLYTSVTFDETNLQKNASDNPTEDVNTIQNVPLEAFYDSKNLVVSGLPESVDLIVEGPKSIVQTEKASQNFTVFVDLNDLSIGKHRVKVKVNNISEKLEVKINPEYVNVSIQERVSDEFTVEPEFNEAILADGFEAEGVSVEPRTVKITGAKDVIDQIAFVKATLDIDSVINENITRKAKVQVLDRELNKLDVVIEPDVVDVTVSVVNPSKEVPVVIQQKGKLPDGLELESITVEPKLATIFGRDSVLEEIKEVAAELDLSKVKEDKSFELPIKLKDGLNKITPEVVDVKVNVKKLEDKPEEETVEKPEETPVEQTISEVPIELQGTDEEFEYSILEPEEGLIEILLTGYKEDIDPITRDDFTLIADLSGLPPGEHELDIEAAGPEKVDWELSQKTLKVEIKEKTSA</sequence>
<organism evidence="1 2">
    <name type="scientific">Rossellomorea pakistanensis</name>
    <dbReference type="NCBI Taxonomy" id="992288"/>
    <lineage>
        <taxon>Bacteria</taxon>
        <taxon>Bacillati</taxon>
        <taxon>Bacillota</taxon>
        <taxon>Bacilli</taxon>
        <taxon>Bacillales</taxon>
        <taxon>Bacillaceae</taxon>
        <taxon>Rossellomorea</taxon>
    </lineage>
</organism>
<evidence type="ECO:0000313" key="1">
    <source>
        <dbReference type="EMBL" id="MBM7588155.1"/>
    </source>
</evidence>
<dbReference type="Gene3D" id="2.170.120.40">
    <property type="entry name" value="YbbR-like domain"/>
    <property type="match status" value="2"/>
</dbReference>
<name>A0ABS2NJZ3_9BACI</name>
<dbReference type="Pfam" id="PF07949">
    <property type="entry name" value="YbbR"/>
    <property type="match status" value="3"/>
</dbReference>
<dbReference type="RefSeq" id="WP_205175628.1">
    <property type="nucleotide sequence ID" value="NZ_JAFBDZ010000007.1"/>
</dbReference>
<dbReference type="InterPro" id="IPR053154">
    <property type="entry name" value="c-di-AMP_regulator"/>
</dbReference>
<dbReference type="PANTHER" id="PTHR37804">
    <property type="entry name" value="CDAA REGULATORY PROTEIN CDAR"/>
    <property type="match status" value="1"/>
</dbReference>
<accession>A0ABS2NJZ3</accession>
<dbReference type="Proteomes" id="UP001646157">
    <property type="component" value="Unassembled WGS sequence"/>
</dbReference>
<evidence type="ECO:0000313" key="2">
    <source>
        <dbReference type="Proteomes" id="UP001646157"/>
    </source>
</evidence>
<dbReference type="Gene3D" id="2.170.120.30">
    <property type="match status" value="2"/>
</dbReference>
<protein>
    <submittedName>
        <fullName evidence="1">YbbR domain-containing protein</fullName>
    </submittedName>
</protein>
<gene>
    <name evidence="1" type="ORF">JOC86_004730</name>
</gene>
<dbReference type="InterPro" id="IPR012505">
    <property type="entry name" value="YbbR"/>
</dbReference>
<dbReference type="EMBL" id="JAFBDZ010000007">
    <property type="protein sequence ID" value="MBM7588155.1"/>
    <property type="molecule type" value="Genomic_DNA"/>
</dbReference>